<keyword evidence="3 10" id="KW-0812">Transmembrane</keyword>
<evidence type="ECO:0000256" key="4">
    <source>
        <dbReference type="ARBA" id="ARBA00022989"/>
    </source>
</evidence>
<keyword evidence="10" id="KW-0813">Transport</keyword>
<evidence type="ECO:0000256" key="1">
    <source>
        <dbReference type="ARBA" id="ARBA00004651"/>
    </source>
</evidence>
<comment type="function">
    <text evidence="9 10">Fluoride-specific ion channel. Important for reducing fluoride concentration in the cell, thus reducing its toxicity.</text>
</comment>
<comment type="similarity">
    <text evidence="7 10">Belongs to the fluoride channel Fluc/FEX (TC 1.A.43) family.</text>
</comment>
<keyword evidence="10" id="KW-0406">Ion transport</keyword>
<accession>A0ABP8JYD0</accession>
<organism evidence="11 12">
    <name type="scientific">Ornithinibacter aureus</name>
    <dbReference type="NCBI Taxonomy" id="622664"/>
    <lineage>
        <taxon>Bacteria</taxon>
        <taxon>Bacillati</taxon>
        <taxon>Actinomycetota</taxon>
        <taxon>Actinomycetes</taxon>
        <taxon>Micrococcales</taxon>
        <taxon>Intrasporangiaceae</taxon>
        <taxon>Ornithinibacter</taxon>
    </lineage>
</organism>
<feature type="binding site" evidence="10">
    <location>
        <position position="84"/>
    </location>
    <ligand>
        <name>Na(+)</name>
        <dbReference type="ChEBI" id="CHEBI:29101"/>
        <note>structural</note>
    </ligand>
</feature>
<dbReference type="HAMAP" id="MF_00454">
    <property type="entry name" value="FluC"/>
    <property type="match status" value="1"/>
</dbReference>
<feature type="transmembrane region" description="Helical" evidence="10">
    <location>
        <begin position="12"/>
        <end position="33"/>
    </location>
</feature>
<comment type="caution">
    <text evidence="11">The sequence shown here is derived from an EMBL/GenBank/DDBJ whole genome shotgun (WGS) entry which is preliminary data.</text>
</comment>
<evidence type="ECO:0000256" key="7">
    <source>
        <dbReference type="ARBA" id="ARBA00035120"/>
    </source>
</evidence>
<dbReference type="Proteomes" id="UP001500390">
    <property type="component" value="Unassembled WGS sequence"/>
</dbReference>
<sequence length="149" mass="15348">MEANRLVEARPLGLVLLGGAIGTAGREGLHLLLPAEGGIPWSVFLVNIVGAALLGALLAHLAAVEPETPRRREVWLFVGTGILGGFTTYSALATDTVLLAGSRLGLAMTYAVASVVLGVLAAGIGFRVGRLSADRRADRRADPARGGRA</sequence>
<dbReference type="PANTHER" id="PTHR28259:SF1">
    <property type="entry name" value="FLUORIDE EXPORT PROTEIN 1-RELATED"/>
    <property type="match status" value="1"/>
</dbReference>
<dbReference type="PANTHER" id="PTHR28259">
    <property type="entry name" value="FLUORIDE EXPORT PROTEIN 1-RELATED"/>
    <property type="match status" value="1"/>
</dbReference>
<proteinExistence type="inferred from homology"/>
<dbReference type="EMBL" id="BAABFX010000028">
    <property type="protein sequence ID" value="GAA4397808.1"/>
    <property type="molecule type" value="Genomic_DNA"/>
</dbReference>
<name>A0ABP8JYD0_9MICO</name>
<evidence type="ECO:0000256" key="6">
    <source>
        <dbReference type="ARBA" id="ARBA00023303"/>
    </source>
</evidence>
<feature type="transmembrane region" description="Helical" evidence="10">
    <location>
        <begin position="74"/>
        <end position="92"/>
    </location>
</feature>
<evidence type="ECO:0000256" key="9">
    <source>
        <dbReference type="ARBA" id="ARBA00049940"/>
    </source>
</evidence>
<evidence type="ECO:0000256" key="8">
    <source>
        <dbReference type="ARBA" id="ARBA00035585"/>
    </source>
</evidence>
<dbReference type="RefSeq" id="WP_211675525.1">
    <property type="nucleotide sequence ID" value="NZ_BAABFX010000028.1"/>
</dbReference>
<keyword evidence="5 10" id="KW-0472">Membrane</keyword>
<dbReference type="Pfam" id="PF02537">
    <property type="entry name" value="CRCB"/>
    <property type="match status" value="1"/>
</dbReference>
<dbReference type="InterPro" id="IPR003691">
    <property type="entry name" value="FluC"/>
</dbReference>
<keyword evidence="10" id="KW-0915">Sodium</keyword>
<gene>
    <name evidence="10 11" type="primary">crcB</name>
    <name evidence="10" type="synonym">fluC</name>
    <name evidence="11" type="ORF">GCM10023153_22130</name>
</gene>
<comment type="subcellular location">
    <subcellularLocation>
        <location evidence="1 10">Cell membrane</location>
        <topology evidence="1 10">Multi-pass membrane protein</topology>
    </subcellularLocation>
</comment>
<comment type="activity regulation">
    <text evidence="10">Na(+) is not transported, but it plays an essential structural role and its presence is essential for fluoride channel function.</text>
</comment>
<evidence type="ECO:0000256" key="3">
    <source>
        <dbReference type="ARBA" id="ARBA00022692"/>
    </source>
</evidence>
<evidence type="ECO:0000256" key="5">
    <source>
        <dbReference type="ARBA" id="ARBA00023136"/>
    </source>
</evidence>
<feature type="binding site" evidence="10">
    <location>
        <position position="87"/>
    </location>
    <ligand>
        <name>Na(+)</name>
        <dbReference type="ChEBI" id="CHEBI:29101"/>
        <note>structural</note>
    </ligand>
</feature>
<feature type="transmembrane region" description="Helical" evidence="10">
    <location>
        <begin position="39"/>
        <end position="62"/>
    </location>
</feature>
<keyword evidence="4 10" id="KW-1133">Transmembrane helix</keyword>
<reference evidence="12" key="1">
    <citation type="journal article" date="2019" name="Int. J. Syst. Evol. Microbiol.">
        <title>The Global Catalogue of Microorganisms (GCM) 10K type strain sequencing project: providing services to taxonomists for standard genome sequencing and annotation.</title>
        <authorList>
            <consortium name="The Broad Institute Genomics Platform"/>
            <consortium name="The Broad Institute Genome Sequencing Center for Infectious Disease"/>
            <person name="Wu L."/>
            <person name="Ma J."/>
        </authorList>
    </citation>
    <scope>NUCLEOTIDE SEQUENCE [LARGE SCALE GENOMIC DNA]</scope>
    <source>
        <strain evidence="12">JCM 17738</strain>
    </source>
</reference>
<comment type="catalytic activity">
    <reaction evidence="8">
        <text>fluoride(in) = fluoride(out)</text>
        <dbReference type="Rhea" id="RHEA:76159"/>
        <dbReference type="ChEBI" id="CHEBI:17051"/>
    </reaction>
    <physiologicalReaction direction="left-to-right" evidence="8">
        <dbReference type="Rhea" id="RHEA:76160"/>
    </physiologicalReaction>
</comment>
<keyword evidence="10" id="KW-0479">Metal-binding</keyword>
<evidence type="ECO:0000256" key="2">
    <source>
        <dbReference type="ARBA" id="ARBA00022475"/>
    </source>
</evidence>
<keyword evidence="2 10" id="KW-1003">Cell membrane</keyword>
<protein>
    <recommendedName>
        <fullName evidence="10">Fluoride-specific ion channel FluC</fullName>
    </recommendedName>
</protein>
<keyword evidence="12" id="KW-1185">Reference proteome</keyword>
<feature type="transmembrane region" description="Helical" evidence="10">
    <location>
        <begin position="104"/>
        <end position="126"/>
    </location>
</feature>
<evidence type="ECO:0000313" key="11">
    <source>
        <dbReference type="EMBL" id="GAA4397808.1"/>
    </source>
</evidence>
<evidence type="ECO:0000256" key="10">
    <source>
        <dbReference type="HAMAP-Rule" id="MF_00454"/>
    </source>
</evidence>
<evidence type="ECO:0000313" key="12">
    <source>
        <dbReference type="Proteomes" id="UP001500390"/>
    </source>
</evidence>
<keyword evidence="6 10" id="KW-0407">Ion channel</keyword>